<feature type="transmembrane region" description="Helical" evidence="7">
    <location>
        <begin position="324"/>
        <end position="345"/>
    </location>
</feature>
<proteinExistence type="inferred from homology"/>
<dbReference type="PROSITE" id="PS50850">
    <property type="entry name" value="MFS"/>
    <property type="match status" value="1"/>
</dbReference>
<evidence type="ECO:0000256" key="4">
    <source>
        <dbReference type="ARBA" id="ARBA00022692"/>
    </source>
</evidence>
<dbReference type="STRING" id="1220162.K1UZY4"/>
<keyword evidence="5 7" id="KW-1133">Transmembrane helix</keyword>
<keyword evidence="10" id="KW-1185">Reference proteome</keyword>
<keyword evidence="4 7" id="KW-0812">Transmembrane</keyword>
<comment type="similarity">
    <text evidence="2">Belongs to the major facilitator superfamily. Sugar transporter (TC 2.A.1.1) family.</text>
</comment>
<dbReference type="FunFam" id="1.20.1250.20:FF:000134">
    <property type="entry name" value="MFS sugar transporter protein"/>
    <property type="match status" value="1"/>
</dbReference>
<dbReference type="InterPro" id="IPR036259">
    <property type="entry name" value="MFS_trans_sf"/>
</dbReference>
<feature type="domain" description="Major facilitator superfamily (MFS) profile" evidence="8">
    <location>
        <begin position="1"/>
        <end position="442"/>
    </location>
</feature>
<feature type="transmembrane region" description="Helical" evidence="7">
    <location>
        <begin position="70"/>
        <end position="93"/>
    </location>
</feature>
<name>K1UZY4_TRIAC</name>
<evidence type="ECO:0000259" key="8">
    <source>
        <dbReference type="PROSITE" id="PS50850"/>
    </source>
</evidence>
<keyword evidence="3" id="KW-0813">Transport</keyword>
<dbReference type="InterPro" id="IPR050360">
    <property type="entry name" value="MFS_Sugar_Transporters"/>
</dbReference>
<evidence type="ECO:0000313" key="10">
    <source>
        <dbReference type="Proteomes" id="UP000006757"/>
    </source>
</evidence>
<evidence type="ECO:0000256" key="3">
    <source>
        <dbReference type="ARBA" id="ARBA00022448"/>
    </source>
</evidence>
<dbReference type="InParanoid" id="K1UZY4"/>
<evidence type="ECO:0000313" key="9">
    <source>
        <dbReference type="EMBL" id="EKC97194.1"/>
    </source>
</evidence>
<comment type="caution">
    <text evidence="9">The sequence shown here is derived from an EMBL/GenBank/DDBJ whole genome shotgun (WGS) entry which is preliminary data.</text>
</comment>
<evidence type="ECO:0000256" key="5">
    <source>
        <dbReference type="ARBA" id="ARBA00022989"/>
    </source>
</evidence>
<feature type="transmembrane region" description="Helical" evidence="7">
    <location>
        <begin position="357"/>
        <end position="377"/>
    </location>
</feature>
<dbReference type="eggNOG" id="KOG0254">
    <property type="taxonomic scope" value="Eukaryota"/>
</dbReference>
<feature type="transmembrane region" description="Helical" evidence="7">
    <location>
        <begin position="99"/>
        <end position="118"/>
    </location>
</feature>
<dbReference type="OrthoDB" id="6133115at2759"/>
<dbReference type="GO" id="GO:0005351">
    <property type="term" value="F:carbohydrate:proton symporter activity"/>
    <property type="evidence" value="ECO:0007669"/>
    <property type="project" value="TreeGrafter"/>
</dbReference>
<dbReference type="PANTHER" id="PTHR48022:SF52">
    <property type="entry name" value="SUGAR TRANSPORTER, PUTATIVE-RELATED"/>
    <property type="match status" value="1"/>
</dbReference>
<dbReference type="InterPro" id="IPR005828">
    <property type="entry name" value="MFS_sugar_transport-like"/>
</dbReference>
<dbReference type="EMBL" id="AMBO01000419">
    <property type="protein sequence ID" value="EKC97194.1"/>
    <property type="molecule type" value="Genomic_DNA"/>
</dbReference>
<feature type="transmembrane region" description="Helical" evidence="7">
    <location>
        <begin position="419"/>
        <end position="438"/>
    </location>
</feature>
<feature type="transmembrane region" description="Helical" evidence="7">
    <location>
        <begin position="29"/>
        <end position="49"/>
    </location>
</feature>
<reference evidence="9 10" key="1">
    <citation type="journal article" date="2012" name="Eukaryot. Cell">
        <title>Genome sequence of the Trichosporon asahii environmental strain CBS 8904.</title>
        <authorList>
            <person name="Yang R.Y."/>
            <person name="Li H.T."/>
            <person name="Zhu H."/>
            <person name="Zhou G.P."/>
            <person name="Wang M."/>
            <person name="Wang L."/>
        </authorList>
    </citation>
    <scope>NUCLEOTIDE SEQUENCE [LARGE SCALE GENOMIC DNA]</scope>
    <source>
        <strain evidence="9 10">CBS 8904</strain>
    </source>
</reference>
<keyword evidence="6 7" id="KW-0472">Membrane</keyword>
<dbReference type="OMA" id="IPQWEEY"/>
<feature type="transmembrane region" description="Helical" evidence="7">
    <location>
        <begin position="149"/>
        <end position="170"/>
    </location>
</feature>
<dbReference type="PROSITE" id="PS00217">
    <property type="entry name" value="SUGAR_TRANSPORT_2"/>
    <property type="match status" value="1"/>
</dbReference>
<dbReference type="Proteomes" id="UP000006757">
    <property type="component" value="Unassembled WGS sequence"/>
</dbReference>
<accession>K1UZY4</accession>
<dbReference type="InterPro" id="IPR020846">
    <property type="entry name" value="MFS_dom"/>
</dbReference>
<evidence type="ECO:0000256" key="7">
    <source>
        <dbReference type="SAM" id="Phobius"/>
    </source>
</evidence>
<dbReference type="Pfam" id="PF00083">
    <property type="entry name" value="Sugar_tr"/>
    <property type="match status" value="1"/>
</dbReference>
<dbReference type="HOGENOM" id="CLU_001265_30_13_1"/>
<evidence type="ECO:0000256" key="1">
    <source>
        <dbReference type="ARBA" id="ARBA00004141"/>
    </source>
</evidence>
<feature type="transmembrane region" description="Helical" evidence="7">
    <location>
        <begin position="389"/>
        <end position="407"/>
    </location>
</feature>
<feature type="transmembrane region" description="Helical" evidence="7">
    <location>
        <begin position="266"/>
        <end position="288"/>
    </location>
</feature>
<protein>
    <submittedName>
        <fullName evidence="9">Hexose transporter</fullName>
    </submittedName>
</protein>
<dbReference type="SUPFAM" id="SSF103473">
    <property type="entry name" value="MFS general substrate transporter"/>
    <property type="match status" value="1"/>
</dbReference>
<dbReference type="InterPro" id="IPR005829">
    <property type="entry name" value="Sugar_transporter_CS"/>
</dbReference>
<organism evidence="9 10">
    <name type="scientific">Trichosporon asahii var. asahii (strain CBS 8904)</name>
    <name type="common">Yeast</name>
    <dbReference type="NCBI Taxonomy" id="1220162"/>
    <lineage>
        <taxon>Eukaryota</taxon>
        <taxon>Fungi</taxon>
        <taxon>Dikarya</taxon>
        <taxon>Basidiomycota</taxon>
        <taxon>Agaricomycotina</taxon>
        <taxon>Tremellomycetes</taxon>
        <taxon>Trichosporonales</taxon>
        <taxon>Trichosporonaceae</taxon>
        <taxon>Trichosporon</taxon>
    </lineage>
</organism>
<dbReference type="Gene3D" id="1.20.1250.20">
    <property type="entry name" value="MFS general substrate transporter like domains"/>
    <property type="match status" value="1"/>
</dbReference>
<evidence type="ECO:0000256" key="6">
    <source>
        <dbReference type="ARBA" id="ARBA00023136"/>
    </source>
</evidence>
<evidence type="ECO:0000256" key="2">
    <source>
        <dbReference type="ARBA" id="ARBA00010992"/>
    </source>
</evidence>
<gene>
    <name evidence="9" type="ORF">A1Q2_08476</name>
</gene>
<comment type="subcellular location">
    <subcellularLocation>
        <location evidence="1">Membrane</location>
        <topology evidence="1">Multi-pass membrane protein</topology>
    </subcellularLocation>
</comment>
<dbReference type="GO" id="GO:0016020">
    <property type="term" value="C:membrane"/>
    <property type="evidence" value="ECO:0007669"/>
    <property type="project" value="UniProtKB-SubCell"/>
</dbReference>
<sequence length="484" mass="54222">MAPQETTFAHIENNTHPCWWKDRCLRRNVVHLLGISLCVYYLGYDQNLLNGLQPIKRWQEYFNHPSSSQLGLATASIFFPAIVTAFVGDWISLKFGRRWGIGLGASLIVVFIGSRWIIGAGGGITKVCAPALLHEISHPRLRAQAGATYYAFAYVGGVFAAWICFGGLYIQSSWSWRFPTLFQLAGPVVVIAMLFDMPESPRWLMKQGRVDDAHRVLAKHHANGDMDDPLVLHEMQEIRAALEAEKEQQQTSYLDFFKTPANRRRLFVILVISVGTNWVGNGVVSYYLSPILKLVGITKPVEGLTLVFISTTFAQFVDRIGRRPLWLTSTGGMLLTYCVITALSATFANTQKGPIGVAQIFFAFYCIAWTIQCYSYTTEILPYSLRTRGLGIFVAVQNAALAFNTYVNPIALSAIGWKYYTVFIATTAVIFVIIWFFFPEIKGLTLDEISHVFDKGRGAVEELNAYAGSVHEDNGKEDEAYDRK</sequence>
<dbReference type="PANTHER" id="PTHR48022">
    <property type="entry name" value="PLASTIDIC GLUCOSE TRANSPORTER 4"/>
    <property type="match status" value="1"/>
</dbReference>
<dbReference type="AlphaFoldDB" id="K1UZY4"/>